<dbReference type="Pfam" id="PF00403">
    <property type="entry name" value="HMA"/>
    <property type="match status" value="1"/>
</dbReference>
<dbReference type="EMBL" id="PFGC01000013">
    <property type="protein sequence ID" value="PIW37288.1"/>
    <property type="molecule type" value="Genomic_DNA"/>
</dbReference>
<dbReference type="AlphaFoldDB" id="A0A2M7H4Y2"/>
<dbReference type="Pfam" id="PF13473">
    <property type="entry name" value="Cupredoxin_1"/>
    <property type="match status" value="1"/>
</dbReference>
<sequence>MSKSTQTLHISGMTCTSCEVIIERTIKKLNGVEAVTVSQQTGRCVIQHQSGQKIPVSTIQEALADTDYKVEMSNSSSTTKTANTMGWKGWMRIALIMGVVYVIATQFNILSFNISDEDNLTLPAVFVIGLVASVSSCIAVVGGLVLTVTAKLKQAKPNATKWELLRMHLLFNGGRLLSYFILGGIVGLIGTALAPSAKVMGIIYIIVALVMILLALDLLGISGTKRWIPKMPKRLSHAIHDLAEREEPWIPILLGALTFFLPCGFTQSMQLYALTTGSFWQGGLVLLVFALGTLPALFGIGVLASVAKTKGAAYRYFMVTAGAIVLLLGLYNIQNGLNLLGINSSSWLSSSSEPATEATSGDGVQVINMAVQGIDYIPEAITIEAGVPVEWHIDATGATGCTSSLVVPSLKISKRLSRSQDNLITFTPTTTGTIPFTCSMGMAYGEFTVVDKLEQKTNQEPEGVCDSVTQTCSIK</sequence>
<feature type="transmembrane region" description="Helical" evidence="1">
    <location>
        <begin position="202"/>
        <end position="228"/>
    </location>
</feature>
<dbReference type="GO" id="GO:0046872">
    <property type="term" value="F:metal ion binding"/>
    <property type="evidence" value="ECO:0007669"/>
    <property type="project" value="InterPro"/>
</dbReference>
<dbReference type="InterPro" id="IPR008972">
    <property type="entry name" value="Cupredoxin"/>
</dbReference>
<evidence type="ECO:0000256" key="1">
    <source>
        <dbReference type="SAM" id="Phobius"/>
    </source>
</evidence>
<proteinExistence type="predicted"/>
<dbReference type="InterPro" id="IPR036163">
    <property type="entry name" value="HMA_dom_sf"/>
</dbReference>
<feature type="transmembrane region" description="Helical" evidence="1">
    <location>
        <begin position="169"/>
        <end position="190"/>
    </location>
</feature>
<name>A0A2M7H4Y2_9BACT</name>
<dbReference type="Gene3D" id="2.60.40.420">
    <property type="entry name" value="Cupredoxins - blue copper proteins"/>
    <property type="match status" value="1"/>
</dbReference>
<gene>
    <name evidence="3" type="ORF">COW24_01140</name>
</gene>
<keyword evidence="1" id="KW-0472">Membrane</keyword>
<comment type="caution">
    <text evidence="3">The sequence shown here is derived from an EMBL/GenBank/DDBJ whole genome shotgun (WGS) entry which is preliminary data.</text>
</comment>
<dbReference type="PROSITE" id="PS50846">
    <property type="entry name" value="HMA_2"/>
    <property type="match status" value="1"/>
</dbReference>
<dbReference type="Gene3D" id="3.30.70.100">
    <property type="match status" value="1"/>
</dbReference>
<dbReference type="InterPro" id="IPR006121">
    <property type="entry name" value="HMA_dom"/>
</dbReference>
<dbReference type="SUPFAM" id="SSF49503">
    <property type="entry name" value="Cupredoxins"/>
    <property type="match status" value="1"/>
</dbReference>
<dbReference type="Proteomes" id="UP000230292">
    <property type="component" value="Unassembled WGS sequence"/>
</dbReference>
<evidence type="ECO:0000259" key="2">
    <source>
        <dbReference type="PROSITE" id="PS50846"/>
    </source>
</evidence>
<feature type="domain" description="HMA" evidence="2">
    <location>
        <begin position="4"/>
        <end position="71"/>
    </location>
</feature>
<dbReference type="SUPFAM" id="SSF55008">
    <property type="entry name" value="HMA, heavy metal-associated domain"/>
    <property type="match status" value="1"/>
</dbReference>
<accession>A0A2M7H4Y2</accession>
<feature type="transmembrane region" description="Helical" evidence="1">
    <location>
        <begin position="249"/>
        <end position="273"/>
    </location>
</feature>
<feature type="transmembrane region" description="Helical" evidence="1">
    <location>
        <begin position="316"/>
        <end position="333"/>
    </location>
</feature>
<feature type="transmembrane region" description="Helical" evidence="1">
    <location>
        <begin position="93"/>
        <end position="112"/>
    </location>
</feature>
<reference evidence="3 4" key="1">
    <citation type="submission" date="2017-09" db="EMBL/GenBank/DDBJ databases">
        <title>Depth-based differentiation of microbial function through sediment-hosted aquifers and enrichment of novel symbionts in the deep terrestrial subsurface.</title>
        <authorList>
            <person name="Probst A.J."/>
            <person name="Ladd B."/>
            <person name="Jarett J.K."/>
            <person name="Geller-Mcgrath D.E."/>
            <person name="Sieber C.M."/>
            <person name="Emerson J.B."/>
            <person name="Anantharaman K."/>
            <person name="Thomas B.C."/>
            <person name="Malmstrom R."/>
            <person name="Stieglmeier M."/>
            <person name="Klingl A."/>
            <person name="Woyke T."/>
            <person name="Ryan C.M."/>
            <person name="Banfield J.F."/>
        </authorList>
    </citation>
    <scope>NUCLEOTIDE SEQUENCE [LARGE SCALE GENOMIC DNA]</scope>
    <source>
        <strain evidence="3">CG15_BIG_FIL_POST_REV_8_21_14_020_45_12</strain>
    </source>
</reference>
<dbReference type="Pfam" id="PF13386">
    <property type="entry name" value="DsbD_2"/>
    <property type="match status" value="1"/>
</dbReference>
<dbReference type="PANTHER" id="PTHR42208">
    <property type="entry name" value="HEAVY METAL TRANSPORTER-RELATED"/>
    <property type="match status" value="1"/>
</dbReference>
<keyword evidence="1" id="KW-1133">Transmembrane helix</keyword>
<dbReference type="InterPro" id="IPR039447">
    <property type="entry name" value="UreH-like_TM_dom"/>
</dbReference>
<evidence type="ECO:0000313" key="3">
    <source>
        <dbReference type="EMBL" id="PIW37288.1"/>
    </source>
</evidence>
<feature type="transmembrane region" description="Helical" evidence="1">
    <location>
        <begin position="279"/>
        <end position="304"/>
    </location>
</feature>
<dbReference type="PANTHER" id="PTHR42208:SF1">
    <property type="entry name" value="HEAVY METAL TRANSPORTER"/>
    <property type="match status" value="1"/>
</dbReference>
<feature type="transmembrane region" description="Helical" evidence="1">
    <location>
        <begin position="124"/>
        <end position="148"/>
    </location>
</feature>
<keyword evidence="1" id="KW-0812">Transmembrane</keyword>
<dbReference type="InterPro" id="IPR028096">
    <property type="entry name" value="EfeO_Cupredoxin"/>
</dbReference>
<dbReference type="CDD" id="cd00371">
    <property type="entry name" value="HMA"/>
    <property type="match status" value="1"/>
</dbReference>
<organism evidence="3 4">
    <name type="scientific">Candidatus Kerfeldbacteria bacterium CG15_BIG_FIL_POST_REV_8_21_14_020_45_12</name>
    <dbReference type="NCBI Taxonomy" id="2014247"/>
    <lineage>
        <taxon>Bacteria</taxon>
        <taxon>Candidatus Kerfeldiibacteriota</taxon>
    </lineage>
</organism>
<protein>
    <recommendedName>
        <fullName evidence="2">HMA domain-containing protein</fullName>
    </recommendedName>
</protein>
<evidence type="ECO:0000313" key="4">
    <source>
        <dbReference type="Proteomes" id="UP000230292"/>
    </source>
</evidence>